<name>A0A8J2K7R3_9HEXA</name>
<evidence type="ECO:0008006" key="3">
    <source>
        <dbReference type="Google" id="ProtNLM"/>
    </source>
</evidence>
<protein>
    <recommendedName>
        <fullName evidence="3">DUF4806 domain-containing protein</fullName>
    </recommendedName>
</protein>
<evidence type="ECO:0000313" key="1">
    <source>
        <dbReference type="EMBL" id="CAG7734370.1"/>
    </source>
</evidence>
<dbReference type="AlphaFoldDB" id="A0A8J2K7R3"/>
<gene>
    <name evidence="1" type="ORF">AFUS01_LOCUS22765</name>
</gene>
<dbReference type="PANTHER" id="PTHR34153:SF2">
    <property type="entry name" value="SI:CH211-262H13.3-RELATED"/>
    <property type="match status" value="1"/>
</dbReference>
<dbReference type="Proteomes" id="UP000708208">
    <property type="component" value="Unassembled WGS sequence"/>
</dbReference>
<organism evidence="1 2">
    <name type="scientific">Allacma fusca</name>
    <dbReference type="NCBI Taxonomy" id="39272"/>
    <lineage>
        <taxon>Eukaryota</taxon>
        <taxon>Metazoa</taxon>
        <taxon>Ecdysozoa</taxon>
        <taxon>Arthropoda</taxon>
        <taxon>Hexapoda</taxon>
        <taxon>Collembola</taxon>
        <taxon>Symphypleona</taxon>
        <taxon>Sminthuridae</taxon>
        <taxon>Allacma</taxon>
    </lineage>
</organism>
<dbReference type="EMBL" id="CAJVCH010268002">
    <property type="protein sequence ID" value="CAG7734370.1"/>
    <property type="molecule type" value="Genomic_DNA"/>
</dbReference>
<dbReference type="PANTHER" id="PTHR34153">
    <property type="entry name" value="SI:CH211-262H13.3-RELATED-RELATED"/>
    <property type="match status" value="1"/>
</dbReference>
<dbReference type="OrthoDB" id="7554686at2759"/>
<sequence>MKANIKTLYNLAATTSSVDIRQKGLLEEIHALVNASMANQKSQENAAVFKLPLCNADEIFQAELELIHDENMNNFKSSLARIGGLNFKDATRRALRNILSPEAAAMYSFAGRTKSSFRELRISKAIIDVISAEYCVTNKQVEQAIADTLKHSKSQKDMME</sequence>
<proteinExistence type="predicted"/>
<evidence type="ECO:0000313" key="2">
    <source>
        <dbReference type="Proteomes" id="UP000708208"/>
    </source>
</evidence>
<reference evidence="1" key="1">
    <citation type="submission" date="2021-06" db="EMBL/GenBank/DDBJ databases">
        <authorList>
            <person name="Hodson N. C."/>
            <person name="Mongue J. A."/>
            <person name="Jaron S. K."/>
        </authorList>
    </citation>
    <scope>NUCLEOTIDE SEQUENCE</scope>
</reference>
<accession>A0A8J2K7R3</accession>
<comment type="caution">
    <text evidence="1">The sequence shown here is derived from an EMBL/GenBank/DDBJ whole genome shotgun (WGS) entry which is preliminary data.</text>
</comment>
<keyword evidence="2" id="KW-1185">Reference proteome</keyword>